<proteinExistence type="predicted"/>
<evidence type="ECO:0000256" key="2">
    <source>
        <dbReference type="ARBA" id="ARBA00023163"/>
    </source>
</evidence>
<organism evidence="5 6">
    <name type="scientific">Pontibacillus salicampi</name>
    <dbReference type="NCBI Taxonomy" id="1449801"/>
    <lineage>
        <taxon>Bacteria</taxon>
        <taxon>Bacillati</taxon>
        <taxon>Bacillota</taxon>
        <taxon>Bacilli</taxon>
        <taxon>Bacillales</taxon>
        <taxon>Bacillaceae</taxon>
        <taxon>Pontibacillus</taxon>
    </lineage>
</organism>
<sequence>MSLVAEERKQNIVQLLEQHGKVRVSDLANRLHVSTETIRRHLDDLEAENRLKKVYGGAIKIHQQIEPPHHERSSIQEKAKHTIGRLAAEQVSDYDVIYIDEGSTPLPMIPHLISKKQLTIMTTSIPALNMLMEYTKKERLDARVIFIGGEVNTDHLRTSGPIAEKMLEDFFVTKAFLVADGIEVKSGITSYDPNKALVTKKLITHTEETFVLADHTKINHRTYAKMASLEDVTAVICDESAPEHFHLPLERQQTRWISPAAEE</sequence>
<dbReference type="SUPFAM" id="SSF46785">
    <property type="entry name" value="Winged helix' DNA-binding domain"/>
    <property type="match status" value="1"/>
</dbReference>
<dbReference type="PANTHER" id="PTHR30363">
    <property type="entry name" value="HTH-TYPE TRANSCRIPTIONAL REGULATOR SRLR-RELATED"/>
    <property type="match status" value="1"/>
</dbReference>
<evidence type="ECO:0000256" key="1">
    <source>
        <dbReference type="ARBA" id="ARBA00023015"/>
    </source>
</evidence>
<dbReference type="SUPFAM" id="SSF100950">
    <property type="entry name" value="NagB/RpiA/CoA transferase-like"/>
    <property type="match status" value="1"/>
</dbReference>
<evidence type="ECO:0000259" key="3">
    <source>
        <dbReference type="PROSITE" id="PS50987"/>
    </source>
</evidence>
<keyword evidence="5" id="KW-0238">DNA-binding</keyword>
<evidence type="ECO:0000313" key="6">
    <source>
        <dbReference type="Proteomes" id="UP001589836"/>
    </source>
</evidence>
<reference evidence="5 6" key="1">
    <citation type="submission" date="2024-09" db="EMBL/GenBank/DDBJ databases">
        <authorList>
            <person name="Sun Q."/>
            <person name="Mori K."/>
        </authorList>
    </citation>
    <scope>NUCLEOTIDE SEQUENCE [LARGE SCALE GENOMIC DNA]</scope>
    <source>
        <strain evidence="5 6">NCAIM B.02529</strain>
    </source>
</reference>
<dbReference type="Proteomes" id="UP001589836">
    <property type="component" value="Unassembled WGS sequence"/>
</dbReference>
<keyword evidence="6" id="KW-1185">Reference proteome</keyword>
<accession>A0ABV6LRP8</accession>
<dbReference type="InterPro" id="IPR036388">
    <property type="entry name" value="WH-like_DNA-bd_sf"/>
</dbReference>
<evidence type="ECO:0000259" key="4">
    <source>
        <dbReference type="PROSITE" id="PS51000"/>
    </source>
</evidence>
<dbReference type="SMART" id="SM01134">
    <property type="entry name" value="DeoRC"/>
    <property type="match status" value="1"/>
</dbReference>
<dbReference type="RefSeq" id="WP_377349842.1">
    <property type="nucleotide sequence ID" value="NZ_JBHLTP010000013.1"/>
</dbReference>
<dbReference type="EMBL" id="JBHLTP010000013">
    <property type="protein sequence ID" value="MFC0525068.1"/>
    <property type="molecule type" value="Genomic_DNA"/>
</dbReference>
<dbReference type="PROSITE" id="PS50987">
    <property type="entry name" value="HTH_ARSR_2"/>
    <property type="match status" value="1"/>
</dbReference>
<protein>
    <submittedName>
        <fullName evidence="5">DeoR/GlpR family DNA-binding transcription regulator</fullName>
    </submittedName>
</protein>
<dbReference type="InterPro" id="IPR001845">
    <property type="entry name" value="HTH_ArsR_DNA-bd_dom"/>
</dbReference>
<dbReference type="Pfam" id="PF00455">
    <property type="entry name" value="DeoRC"/>
    <property type="match status" value="1"/>
</dbReference>
<name>A0ABV6LRP8_9BACI</name>
<dbReference type="GO" id="GO:0003677">
    <property type="term" value="F:DNA binding"/>
    <property type="evidence" value="ECO:0007669"/>
    <property type="project" value="UniProtKB-KW"/>
</dbReference>
<keyword evidence="2" id="KW-0804">Transcription</keyword>
<dbReference type="PANTHER" id="PTHR30363:SF44">
    <property type="entry name" value="AGA OPERON TRANSCRIPTIONAL REPRESSOR-RELATED"/>
    <property type="match status" value="1"/>
</dbReference>
<dbReference type="InterPro" id="IPR014036">
    <property type="entry name" value="DeoR-like_C"/>
</dbReference>
<feature type="domain" description="HTH arsR-type" evidence="3">
    <location>
        <begin position="1"/>
        <end position="86"/>
    </location>
</feature>
<dbReference type="InterPro" id="IPR037171">
    <property type="entry name" value="NagB/RpiA_transferase-like"/>
</dbReference>
<comment type="caution">
    <text evidence="5">The sequence shown here is derived from an EMBL/GenBank/DDBJ whole genome shotgun (WGS) entry which is preliminary data.</text>
</comment>
<keyword evidence="1" id="KW-0805">Transcription regulation</keyword>
<dbReference type="SMART" id="SM00420">
    <property type="entry name" value="HTH_DEOR"/>
    <property type="match status" value="1"/>
</dbReference>
<gene>
    <name evidence="5" type="ORF">ACFFGV_15920</name>
</gene>
<evidence type="ECO:0000313" key="5">
    <source>
        <dbReference type="EMBL" id="MFC0525068.1"/>
    </source>
</evidence>
<dbReference type="Gene3D" id="1.10.10.10">
    <property type="entry name" value="Winged helix-like DNA-binding domain superfamily/Winged helix DNA-binding domain"/>
    <property type="match status" value="1"/>
</dbReference>
<dbReference type="Pfam" id="PF08220">
    <property type="entry name" value="HTH_DeoR"/>
    <property type="match status" value="1"/>
</dbReference>
<dbReference type="InterPro" id="IPR001034">
    <property type="entry name" value="DeoR_HTH"/>
</dbReference>
<dbReference type="PRINTS" id="PR00037">
    <property type="entry name" value="HTHLACR"/>
</dbReference>
<dbReference type="Gene3D" id="3.40.50.1360">
    <property type="match status" value="1"/>
</dbReference>
<dbReference type="PROSITE" id="PS51000">
    <property type="entry name" value="HTH_DEOR_2"/>
    <property type="match status" value="1"/>
</dbReference>
<dbReference type="InterPro" id="IPR050313">
    <property type="entry name" value="Carb_Metab_HTH_regulators"/>
</dbReference>
<dbReference type="InterPro" id="IPR036390">
    <property type="entry name" value="WH_DNA-bd_sf"/>
</dbReference>
<feature type="domain" description="HTH deoR-type" evidence="4">
    <location>
        <begin position="5"/>
        <end position="60"/>
    </location>
</feature>